<protein>
    <submittedName>
        <fullName evidence="1">Aldose epimerase</fullName>
    </submittedName>
</protein>
<reference evidence="1 2" key="1">
    <citation type="submission" date="2019-01" db="EMBL/GenBank/DDBJ databases">
        <title>Nocardioides guangzhouensis sp. nov., an actinobacterium isolated from soil.</title>
        <authorList>
            <person name="Fu Y."/>
            <person name="Cai Y."/>
            <person name="Lin Z."/>
            <person name="Chen P."/>
        </authorList>
    </citation>
    <scope>NUCLEOTIDE SEQUENCE [LARGE SCALE GENOMIC DNA]</scope>
    <source>
        <strain evidence="1 2">NBRC 105384</strain>
    </source>
</reference>
<dbReference type="InterPro" id="IPR014718">
    <property type="entry name" value="GH-type_carb-bd"/>
</dbReference>
<proteinExistence type="predicted"/>
<keyword evidence="2" id="KW-1185">Reference proteome</keyword>
<dbReference type="CDD" id="cd09022">
    <property type="entry name" value="Aldose_epim_Ec_YihR"/>
    <property type="match status" value="1"/>
</dbReference>
<accession>A0A4V1Z1J9</accession>
<gene>
    <name evidence="1" type="ORF">ETU37_14095</name>
</gene>
<dbReference type="AlphaFoldDB" id="A0A4V1Z1J9"/>
<dbReference type="Proteomes" id="UP000291189">
    <property type="component" value="Unassembled WGS sequence"/>
</dbReference>
<dbReference type="GO" id="GO:0033499">
    <property type="term" value="P:galactose catabolic process via UDP-galactose, Leloir pathway"/>
    <property type="evidence" value="ECO:0007669"/>
    <property type="project" value="TreeGrafter"/>
</dbReference>
<evidence type="ECO:0000313" key="2">
    <source>
        <dbReference type="Proteomes" id="UP000291189"/>
    </source>
</evidence>
<dbReference type="RefSeq" id="WP_129987984.1">
    <property type="nucleotide sequence ID" value="NZ_SDPU01000025.1"/>
</dbReference>
<name>A0A4V1Z1J9_9ACTN</name>
<dbReference type="PANTHER" id="PTHR10091:SF0">
    <property type="entry name" value="GALACTOSE MUTAROTASE"/>
    <property type="match status" value="1"/>
</dbReference>
<dbReference type="InterPro" id="IPR037480">
    <property type="entry name" value="YihR-like"/>
</dbReference>
<comment type="caution">
    <text evidence="1">The sequence shown here is derived from an EMBL/GenBank/DDBJ whole genome shotgun (WGS) entry which is preliminary data.</text>
</comment>
<dbReference type="Gene3D" id="2.70.98.10">
    <property type="match status" value="1"/>
</dbReference>
<dbReference type="InterPro" id="IPR011013">
    <property type="entry name" value="Gal_mutarotase_sf_dom"/>
</dbReference>
<dbReference type="EMBL" id="SDPU01000025">
    <property type="protein sequence ID" value="RYU11166.1"/>
    <property type="molecule type" value="Genomic_DNA"/>
</dbReference>
<dbReference type="GO" id="GO:0030246">
    <property type="term" value="F:carbohydrate binding"/>
    <property type="evidence" value="ECO:0007669"/>
    <property type="project" value="InterPro"/>
</dbReference>
<sequence length="298" mass="32045">MADVFPSGDQHEISAAGYRAVVTECGAGLRELSHDGHPLLVGFAEDEQCSWGRGQLLLPWPNRIRDGRYAFDGAEHQLPLTEVARGHASHGLTRWESWTLRERAAGSVTLGYRLMSRGGYPWTLDLMAAYSLSEAGLAVAVTAVNHGTTPAPYAAGAHPYFTAGPGDLDTWELWLPGATALVTDERLIPTGEVEVAGTDLDFGTGRVIGEQALDTAFGGLTRDDDGWAEVRLRGDREVVLRMDGHHKWVQAFTGPPGRRDGLALEPMTSPPNAFASGDDLLVLQPGVPLTVRWTVGIG</sequence>
<dbReference type="Pfam" id="PF01263">
    <property type="entry name" value="Aldose_epim"/>
    <property type="match status" value="1"/>
</dbReference>
<dbReference type="GO" id="GO:0004034">
    <property type="term" value="F:aldose 1-epimerase activity"/>
    <property type="evidence" value="ECO:0007669"/>
    <property type="project" value="TreeGrafter"/>
</dbReference>
<dbReference type="GO" id="GO:0006006">
    <property type="term" value="P:glucose metabolic process"/>
    <property type="evidence" value="ECO:0007669"/>
    <property type="project" value="TreeGrafter"/>
</dbReference>
<evidence type="ECO:0000313" key="1">
    <source>
        <dbReference type="EMBL" id="RYU11166.1"/>
    </source>
</evidence>
<organism evidence="1 2">
    <name type="scientific">Nocardioides iriomotensis</name>
    <dbReference type="NCBI Taxonomy" id="715784"/>
    <lineage>
        <taxon>Bacteria</taxon>
        <taxon>Bacillati</taxon>
        <taxon>Actinomycetota</taxon>
        <taxon>Actinomycetes</taxon>
        <taxon>Propionibacteriales</taxon>
        <taxon>Nocardioidaceae</taxon>
        <taxon>Nocardioides</taxon>
    </lineage>
</organism>
<dbReference type="InterPro" id="IPR008183">
    <property type="entry name" value="Aldose_1/G6P_1-epimerase"/>
</dbReference>
<dbReference type="OrthoDB" id="4739604at2"/>
<dbReference type="SUPFAM" id="SSF74650">
    <property type="entry name" value="Galactose mutarotase-like"/>
    <property type="match status" value="1"/>
</dbReference>
<dbReference type="PANTHER" id="PTHR10091">
    <property type="entry name" value="ALDOSE-1-EPIMERASE"/>
    <property type="match status" value="1"/>
</dbReference>